<accession>A0A136Q1I4</accession>
<dbReference type="OrthoDB" id="9810836at2"/>
<feature type="transmembrane region" description="Helical" evidence="1">
    <location>
        <begin position="12"/>
        <end position="32"/>
    </location>
</feature>
<dbReference type="EMBL" id="LSZW01000064">
    <property type="protein sequence ID" value="KXK64543.1"/>
    <property type="molecule type" value="Genomic_DNA"/>
</dbReference>
<keyword evidence="3" id="KW-1185">Reference proteome</keyword>
<feature type="transmembrane region" description="Helical" evidence="1">
    <location>
        <begin position="131"/>
        <end position="161"/>
    </location>
</feature>
<evidence type="ECO:0000313" key="2">
    <source>
        <dbReference type="EMBL" id="KXK64543.1"/>
    </source>
</evidence>
<protein>
    <recommendedName>
        <fullName evidence="4">PAP2 family protein</fullName>
    </recommendedName>
</protein>
<feature type="transmembrane region" description="Helical" evidence="1">
    <location>
        <begin position="102"/>
        <end position="119"/>
    </location>
</feature>
<keyword evidence="1" id="KW-1133">Transmembrane helix</keyword>
<dbReference type="Proteomes" id="UP000070366">
    <property type="component" value="Unassembled WGS sequence"/>
</dbReference>
<dbReference type="STRING" id="626937.HMPREF3293_02622"/>
<sequence length="194" mass="20619">MEKRPVEKIVRIVTLAPVMALLALSILLGAQPERFGGIGNYVMAVIFLTVLPLLAYPLQQILPGWKDKGRDGQRKLAIWMAVIGYVAGVLCALAAAVPKGLLLVYLAYLLSGCLILLFNKGFKIKASGHACGVAGPLALLVCLLGPAALSGLPVLGLVYWASLRMGRHTWPELLLGSVLPLAALFLSIAVLLPF</sequence>
<evidence type="ECO:0000313" key="3">
    <source>
        <dbReference type="Proteomes" id="UP000070366"/>
    </source>
</evidence>
<feature type="transmembrane region" description="Helical" evidence="1">
    <location>
        <begin position="76"/>
        <end position="96"/>
    </location>
</feature>
<evidence type="ECO:0008006" key="4">
    <source>
        <dbReference type="Google" id="ProtNLM"/>
    </source>
</evidence>
<dbReference type="AlphaFoldDB" id="A0A136Q1I4"/>
<gene>
    <name evidence="2" type="ORF">HMPREF3293_02622</name>
</gene>
<dbReference type="RefSeq" id="WP_066523295.1">
    <property type="nucleotide sequence ID" value="NZ_CABMOF010000015.1"/>
</dbReference>
<feature type="transmembrane region" description="Helical" evidence="1">
    <location>
        <begin position="38"/>
        <end position="56"/>
    </location>
</feature>
<keyword evidence="1" id="KW-0472">Membrane</keyword>
<keyword evidence="1" id="KW-0812">Transmembrane</keyword>
<comment type="caution">
    <text evidence="2">The sequence shown here is derived from an EMBL/GenBank/DDBJ whole genome shotgun (WGS) entry which is preliminary data.</text>
</comment>
<evidence type="ECO:0000256" key="1">
    <source>
        <dbReference type="SAM" id="Phobius"/>
    </source>
</evidence>
<reference evidence="3" key="1">
    <citation type="submission" date="2016-02" db="EMBL/GenBank/DDBJ databases">
        <authorList>
            <person name="Mitreva M."/>
            <person name="Pepin K.H."/>
            <person name="Mihindukulasuriya K.A."/>
            <person name="Fulton R."/>
            <person name="Fronick C."/>
            <person name="O'Laughlin M."/>
            <person name="Miner T."/>
            <person name="Herter B."/>
            <person name="Rosa B.A."/>
            <person name="Cordes M."/>
            <person name="Tomlinson C."/>
            <person name="Wollam A."/>
            <person name="Palsikar V.B."/>
            <person name="Mardis E.R."/>
            <person name="Wilson R.K."/>
        </authorList>
    </citation>
    <scope>NUCLEOTIDE SEQUENCE [LARGE SCALE GENOMIC DNA]</scope>
    <source>
        <strain evidence="3">DSM 22607</strain>
    </source>
</reference>
<proteinExistence type="predicted"/>
<organism evidence="2 3">
    <name type="scientific">Christensenella minuta</name>
    <dbReference type="NCBI Taxonomy" id="626937"/>
    <lineage>
        <taxon>Bacteria</taxon>
        <taxon>Bacillati</taxon>
        <taxon>Bacillota</taxon>
        <taxon>Clostridia</taxon>
        <taxon>Christensenellales</taxon>
        <taxon>Christensenellaceae</taxon>
        <taxon>Christensenella</taxon>
    </lineage>
</organism>
<feature type="transmembrane region" description="Helical" evidence="1">
    <location>
        <begin position="173"/>
        <end position="192"/>
    </location>
</feature>
<name>A0A136Q1I4_9FIRM</name>
<dbReference type="KEGG" id="cmiu:B1H56_00365"/>